<evidence type="ECO:0000259" key="1">
    <source>
        <dbReference type="PROSITE" id="PS52045"/>
    </source>
</evidence>
<reference evidence="3" key="1">
    <citation type="journal article" date="2015" name="Proc. Natl. Acad. Sci. U.S.A.">
        <title>Genome sequencing of adzuki bean (Vigna angularis) provides insight into high starch and low fat accumulation and domestication.</title>
        <authorList>
            <person name="Yang K."/>
            <person name="Tian Z."/>
            <person name="Chen C."/>
            <person name="Luo L."/>
            <person name="Zhao B."/>
            <person name="Wang Z."/>
            <person name="Yu L."/>
            <person name="Li Y."/>
            <person name="Sun Y."/>
            <person name="Li W."/>
            <person name="Chen Y."/>
            <person name="Li Y."/>
            <person name="Zhang Y."/>
            <person name="Ai D."/>
            <person name="Zhao J."/>
            <person name="Shang C."/>
            <person name="Ma Y."/>
            <person name="Wu B."/>
            <person name="Wang M."/>
            <person name="Gao L."/>
            <person name="Sun D."/>
            <person name="Zhang P."/>
            <person name="Guo F."/>
            <person name="Wang W."/>
            <person name="Li Y."/>
            <person name="Wang J."/>
            <person name="Varshney R.K."/>
            <person name="Wang J."/>
            <person name="Ling H.Q."/>
            <person name="Wan P."/>
        </authorList>
    </citation>
    <scope>NUCLEOTIDE SEQUENCE</scope>
    <source>
        <strain evidence="3">cv. Jingnong 6</strain>
    </source>
</reference>
<name>A0A0L9UWU5_PHAAN</name>
<evidence type="ECO:0000313" key="3">
    <source>
        <dbReference type="Proteomes" id="UP000053144"/>
    </source>
</evidence>
<dbReference type="PANTHER" id="PTHR31589:SF223">
    <property type="entry name" value="PROTEIN, PUTATIVE (DUF239)-RELATED"/>
    <property type="match status" value="1"/>
</dbReference>
<gene>
    <name evidence="2" type="ORF">LR48_Vigan07g074100</name>
</gene>
<dbReference type="EMBL" id="CM003377">
    <property type="protein sequence ID" value="KOM47037.1"/>
    <property type="molecule type" value="Genomic_DNA"/>
</dbReference>
<proteinExistence type="predicted"/>
<dbReference type="InterPro" id="IPR053168">
    <property type="entry name" value="Glutamic_endopeptidase"/>
</dbReference>
<dbReference type="PROSITE" id="PS52045">
    <property type="entry name" value="NEPROSIN_PEP_CD"/>
    <property type="match status" value="1"/>
</dbReference>
<evidence type="ECO:0000313" key="2">
    <source>
        <dbReference type="EMBL" id="KOM47037.1"/>
    </source>
</evidence>
<dbReference type="Gramene" id="KOM47037">
    <property type="protein sequence ID" value="KOM47037"/>
    <property type="gene ID" value="LR48_Vigan07g074100"/>
</dbReference>
<sequence>MISLKKEYLVNNNILVKDIPGVHIAETTVIYDDVVGPYYKVSAINSVYNPKMTEKNQLSSSHVWVENGPIESVNKISAGWHVYPELYGDTKTHFYAAWTKDNFKKTGCHNLQCPGEINIGYYPAALFSNLGSAAMVGWGGRTQGKANGPSPPMGSGYFPDGKGIHSGYFRSPKIIDNSGEEFTPNPIITKTSTDNSDCYHIEYYGPQVGFPGVIQYGGPGGANCGD</sequence>
<feature type="domain" description="Neprosin PEP catalytic" evidence="1">
    <location>
        <begin position="18"/>
        <end position="225"/>
    </location>
</feature>
<dbReference type="AlphaFoldDB" id="A0A0L9UWU5"/>
<dbReference type="OMA" id="GEINIGY"/>
<dbReference type="STRING" id="3914.A0A0L9UWU5"/>
<dbReference type="InterPro" id="IPR004314">
    <property type="entry name" value="Neprosin"/>
</dbReference>
<dbReference type="Proteomes" id="UP000053144">
    <property type="component" value="Chromosome 7"/>
</dbReference>
<protein>
    <recommendedName>
        <fullName evidence="1">Neprosin PEP catalytic domain-containing protein</fullName>
    </recommendedName>
</protein>
<organism evidence="2 3">
    <name type="scientific">Phaseolus angularis</name>
    <name type="common">Azuki bean</name>
    <name type="synonym">Vigna angularis</name>
    <dbReference type="NCBI Taxonomy" id="3914"/>
    <lineage>
        <taxon>Eukaryota</taxon>
        <taxon>Viridiplantae</taxon>
        <taxon>Streptophyta</taxon>
        <taxon>Embryophyta</taxon>
        <taxon>Tracheophyta</taxon>
        <taxon>Spermatophyta</taxon>
        <taxon>Magnoliopsida</taxon>
        <taxon>eudicotyledons</taxon>
        <taxon>Gunneridae</taxon>
        <taxon>Pentapetalae</taxon>
        <taxon>rosids</taxon>
        <taxon>fabids</taxon>
        <taxon>Fabales</taxon>
        <taxon>Fabaceae</taxon>
        <taxon>Papilionoideae</taxon>
        <taxon>50 kb inversion clade</taxon>
        <taxon>NPAAA clade</taxon>
        <taxon>indigoferoid/millettioid clade</taxon>
        <taxon>Phaseoleae</taxon>
        <taxon>Vigna</taxon>
    </lineage>
</organism>
<dbReference type="Pfam" id="PF03080">
    <property type="entry name" value="Neprosin"/>
    <property type="match status" value="2"/>
</dbReference>
<dbReference type="PANTHER" id="PTHR31589">
    <property type="entry name" value="PROTEIN, PUTATIVE (DUF239)-RELATED-RELATED"/>
    <property type="match status" value="1"/>
</dbReference>
<dbReference type="Gene3D" id="3.90.1320.10">
    <property type="entry name" value="Outer-capsid protein sigma 3, large lobe"/>
    <property type="match status" value="1"/>
</dbReference>
<accession>A0A0L9UWU5</accession>